<keyword evidence="15" id="KW-1185">Reference proteome</keyword>
<evidence type="ECO:0000256" key="10">
    <source>
        <dbReference type="SAM" id="Phobius"/>
    </source>
</evidence>
<dbReference type="InterPro" id="IPR036640">
    <property type="entry name" value="ABC1_TM_sf"/>
</dbReference>
<comment type="caution">
    <text evidence="13">The sequence shown here is derived from an EMBL/GenBank/DDBJ whole genome shotgun (WGS) entry which is preliminary data.</text>
</comment>
<dbReference type="EMBL" id="LXJZ01000100">
    <property type="protein sequence ID" value="OAJ60847.1"/>
    <property type="molecule type" value="Genomic_DNA"/>
</dbReference>
<dbReference type="OrthoDB" id="9810134at2"/>
<evidence type="ECO:0000256" key="9">
    <source>
        <dbReference type="ARBA" id="ARBA00023136"/>
    </source>
</evidence>
<gene>
    <name evidence="14" type="ORF">A6V36_24585</name>
    <name evidence="13" type="ORF">A6V37_27015</name>
</gene>
<evidence type="ECO:0000313" key="13">
    <source>
        <dbReference type="EMBL" id="OAJ59497.1"/>
    </source>
</evidence>
<evidence type="ECO:0000313" key="15">
    <source>
        <dbReference type="Proteomes" id="UP000077961"/>
    </source>
</evidence>
<dbReference type="Gene3D" id="3.40.50.300">
    <property type="entry name" value="P-loop containing nucleotide triphosphate hydrolases"/>
    <property type="match status" value="1"/>
</dbReference>
<dbReference type="Proteomes" id="UP000078116">
    <property type="component" value="Unassembled WGS sequence"/>
</dbReference>
<dbReference type="PANTHER" id="PTHR11384:SF59">
    <property type="entry name" value="LYSOSOMAL COBALAMIN TRANSPORTER ABCD4"/>
    <property type="match status" value="1"/>
</dbReference>
<dbReference type="AlphaFoldDB" id="A0A1A9N7V1"/>
<evidence type="ECO:0000256" key="1">
    <source>
        <dbReference type="ARBA" id="ARBA00004651"/>
    </source>
</evidence>
<dbReference type="PROSITE" id="PS50893">
    <property type="entry name" value="ABC_TRANSPORTER_2"/>
    <property type="match status" value="1"/>
</dbReference>
<proteinExistence type="predicted"/>
<keyword evidence="5 10" id="KW-0812">Transmembrane</keyword>
<dbReference type="SMART" id="SM00382">
    <property type="entry name" value="AAA"/>
    <property type="match status" value="1"/>
</dbReference>
<dbReference type="CDD" id="cd03223">
    <property type="entry name" value="ABCD_peroxisomal_ALDP"/>
    <property type="match status" value="1"/>
</dbReference>
<dbReference type="InterPro" id="IPR003439">
    <property type="entry name" value="ABC_transporter-like_ATP-bd"/>
</dbReference>
<dbReference type="InterPro" id="IPR027417">
    <property type="entry name" value="P-loop_NTPase"/>
</dbReference>
<evidence type="ECO:0000259" key="11">
    <source>
        <dbReference type="PROSITE" id="PS50893"/>
    </source>
</evidence>
<feature type="transmembrane region" description="Helical" evidence="10">
    <location>
        <begin position="165"/>
        <end position="183"/>
    </location>
</feature>
<dbReference type="InterPro" id="IPR011527">
    <property type="entry name" value="ABC1_TM_dom"/>
</dbReference>
<evidence type="ECO:0000259" key="12">
    <source>
        <dbReference type="PROSITE" id="PS50929"/>
    </source>
</evidence>
<dbReference type="SUPFAM" id="SSF90123">
    <property type="entry name" value="ABC transporter transmembrane region"/>
    <property type="match status" value="1"/>
</dbReference>
<keyword evidence="6" id="KW-0547">Nucleotide-binding</keyword>
<dbReference type="PROSITE" id="PS50929">
    <property type="entry name" value="ABC_TM1F"/>
    <property type="match status" value="1"/>
</dbReference>
<keyword evidence="8 10" id="KW-1133">Transmembrane helix</keyword>
<keyword evidence="3" id="KW-1003">Cell membrane</keyword>
<reference evidence="15 16" key="1">
    <citation type="submission" date="2016-04" db="EMBL/GenBank/DDBJ databases">
        <title>Reclassification of Paraburkholderia panaciterrae (Farh et al. 2015) Dobritsa &amp; Samadpour 2016 as a later homotypic synonym of Paraburkholderia ginsengiterrae (Farh et al. 2015) Dobritsa &amp; Samadpour 2016.</title>
        <authorList>
            <person name="Dobritsa A.P."/>
            <person name="Kutumbaka K."/>
            <person name="Samadpour M."/>
        </authorList>
    </citation>
    <scope>NUCLEOTIDE SEQUENCE [LARGE SCALE GENOMIC DNA]</scope>
    <source>
        <strain evidence="13 16">DCY85</strain>
        <strain evidence="14 15">DCY85-1</strain>
    </source>
</reference>
<dbReference type="GO" id="GO:0005524">
    <property type="term" value="F:ATP binding"/>
    <property type="evidence" value="ECO:0007669"/>
    <property type="project" value="UniProtKB-KW"/>
</dbReference>
<dbReference type="Proteomes" id="UP000077961">
    <property type="component" value="Unassembled WGS sequence"/>
</dbReference>
<dbReference type="RefSeq" id="WP_064266391.1">
    <property type="nucleotide sequence ID" value="NZ_LXJZ01000100.1"/>
</dbReference>
<dbReference type="SUPFAM" id="SSF52540">
    <property type="entry name" value="P-loop containing nucleoside triphosphate hydrolases"/>
    <property type="match status" value="1"/>
</dbReference>
<dbReference type="PANTHER" id="PTHR11384">
    <property type="entry name" value="ATP-BINDING CASSETTE, SUB-FAMILY D MEMBER"/>
    <property type="match status" value="1"/>
</dbReference>
<keyword evidence="9 10" id="KW-0472">Membrane</keyword>
<keyword evidence="2" id="KW-0813">Transport</keyword>
<evidence type="ECO:0000256" key="8">
    <source>
        <dbReference type="ARBA" id="ARBA00022989"/>
    </source>
</evidence>
<feature type="transmembrane region" description="Helical" evidence="10">
    <location>
        <begin position="190"/>
        <end position="208"/>
    </location>
</feature>
<keyword evidence="4" id="KW-0997">Cell inner membrane</keyword>
<evidence type="ECO:0000256" key="6">
    <source>
        <dbReference type="ARBA" id="ARBA00022741"/>
    </source>
</evidence>
<dbReference type="STRING" id="1462993.A6V36_24585"/>
<accession>A0A1A9N7V1</accession>
<evidence type="ECO:0000256" key="2">
    <source>
        <dbReference type="ARBA" id="ARBA00022448"/>
    </source>
</evidence>
<evidence type="ECO:0000313" key="16">
    <source>
        <dbReference type="Proteomes" id="UP000078116"/>
    </source>
</evidence>
<sequence length="589" mass="66654">MSNQSSGLASGRPDSVSAWSLIRPYWVSEERRTAWGLLIAIIVMDLVLVGINARLNTWNRDFYNALEGRNVREFPQLMLLFSGLAFAFVGISVYNRYLRQMLGFRWRQWLTTRYLQQWLGDATFYRIERDRLTDNPDQRIAVDLDLFATTTLSLTLDLLSTLETLVWFSTILWSTAGALQVMIGGTPVQIPGYMLWAAIVYAIAGSLLTNKVGHPLVSINYQLQRVEADFRFGLIRLRENAEQIALYNGMRAEQSTAQDLFGRIRDNWWRVMQYTRRYNFVLNFYGQLAEIFPIVVASPRYFAGLFSFGTLMQIGDAFSSVSESLSWFINNYDTLVQWRATVNRLREFRRVMQLPHLKESVSPATEHGGINLHYVDETHLATHNLTLALPSGETLASVRDITVKPGSRWLVCGPSGSGKSTLLRALAGLWPFGSGSIDAPVNARMMFIPQQSYLPPGILKAALTYPLAATEFSDEECGETMRLCRLEGYADRLHESDQWWRVLSPGEQQRLAAARVLLHKPDYVFLDEATSALDTENEAHLYRLLTERLPKGAIVSVAHGKSLAEFHQETLDVVRAGEQTVAYGRTPTA</sequence>
<feature type="transmembrane region" description="Helical" evidence="10">
    <location>
        <begin position="74"/>
        <end position="94"/>
    </location>
</feature>
<dbReference type="GO" id="GO:0005886">
    <property type="term" value="C:plasma membrane"/>
    <property type="evidence" value="ECO:0007669"/>
    <property type="project" value="UniProtKB-SubCell"/>
</dbReference>
<keyword evidence="7 13" id="KW-0067">ATP-binding</keyword>
<evidence type="ECO:0000256" key="4">
    <source>
        <dbReference type="ARBA" id="ARBA00022519"/>
    </source>
</evidence>
<feature type="domain" description="ABC transmembrane type-1" evidence="12">
    <location>
        <begin position="43"/>
        <end position="337"/>
    </location>
</feature>
<organism evidence="13 16">
    <name type="scientific">Paraburkholderia ginsengiterrae</name>
    <dbReference type="NCBI Taxonomy" id="1462993"/>
    <lineage>
        <taxon>Bacteria</taxon>
        <taxon>Pseudomonadati</taxon>
        <taxon>Pseudomonadota</taxon>
        <taxon>Betaproteobacteria</taxon>
        <taxon>Burkholderiales</taxon>
        <taxon>Burkholderiaceae</taxon>
        <taxon>Paraburkholderia</taxon>
    </lineage>
</organism>
<evidence type="ECO:0000256" key="7">
    <source>
        <dbReference type="ARBA" id="ARBA00022840"/>
    </source>
</evidence>
<evidence type="ECO:0000256" key="5">
    <source>
        <dbReference type="ARBA" id="ARBA00022692"/>
    </source>
</evidence>
<evidence type="ECO:0000256" key="3">
    <source>
        <dbReference type="ARBA" id="ARBA00022475"/>
    </source>
</evidence>
<dbReference type="Pfam" id="PF06472">
    <property type="entry name" value="ABC_membrane_2"/>
    <property type="match status" value="1"/>
</dbReference>
<dbReference type="InterPro" id="IPR003593">
    <property type="entry name" value="AAA+_ATPase"/>
</dbReference>
<dbReference type="GO" id="GO:0140359">
    <property type="term" value="F:ABC-type transporter activity"/>
    <property type="evidence" value="ECO:0007669"/>
    <property type="project" value="InterPro"/>
</dbReference>
<dbReference type="GO" id="GO:0016887">
    <property type="term" value="F:ATP hydrolysis activity"/>
    <property type="evidence" value="ECO:0007669"/>
    <property type="project" value="InterPro"/>
</dbReference>
<feature type="domain" description="ABC transporter" evidence="11">
    <location>
        <begin position="380"/>
        <end position="589"/>
    </location>
</feature>
<feature type="transmembrane region" description="Helical" evidence="10">
    <location>
        <begin position="34"/>
        <end position="53"/>
    </location>
</feature>
<evidence type="ECO:0000313" key="14">
    <source>
        <dbReference type="EMBL" id="OAJ60847.1"/>
    </source>
</evidence>
<dbReference type="InterPro" id="IPR050835">
    <property type="entry name" value="ABC_transporter_sub-D"/>
</dbReference>
<dbReference type="Gene3D" id="1.20.1560.10">
    <property type="entry name" value="ABC transporter type 1, transmembrane domain"/>
    <property type="match status" value="1"/>
</dbReference>
<name>A0A1A9N7V1_9BURK</name>
<comment type="subcellular location">
    <subcellularLocation>
        <location evidence="1">Cell membrane</location>
        <topology evidence="1">Multi-pass membrane protein</topology>
    </subcellularLocation>
</comment>
<protein>
    <submittedName>
        <fullName evidence="13">ABC transporter ATP-binding protein</fullName>
    </submittedName>
</protein>
<dbReference type="EMBL" id="LXKA01000265">
    <property type="protein sequence ID" value="OAJ59497.1"/>
    <property type="molecule type" value="Genomic_DNA"/>
</dbReference>
<dbReference type="Pfam" id="PF00005">
    <property type="entry name" value="ABC_tran"/>
    <property type="match status" value="1"/>
</dbReference>